<proteinExistence type="predicted"/>
<reference evidence="1" key="1">
    <citation type="submission" date="2021-03" db="EMBL/GenBank/DDBJ databases">
        <title>Sagittula salina sp. nov. strain M10.9X isolated from the marine waste.</title>
        <authorList>
            <person name="Satari L."/>
            <person name="Molina-Menor E."/>
            <person name="Vidal-Verdu A."/>
            <person name="Pascual J."/>
            <person name="Pereto J."/>
            <person name="Porcar M."/>
        </authorList>
    </citation>
    <scope>NUCLEOTIDE SEQUENCE</scope>
    <source>
        <strain evidence="1">M10.9X</strain>
    </source>
</reference>
<evidence type="ECO:0000313" key="1">
    <source>
        <dbReference type="EMBL" id="MBP0484673.1"/>
    </source>
</evidence>
<sequence>MRISIDTFKGAIPKLDDTKLPPQAATLARNCGVESGALAPLHESILLQAGAVADFHLHKGEILTFAARTSVAPGPVASDRLYIMAEGTDPVMKVMPAGTEYPLAVPYPNAPPSVGIAVAAPEPEPEYLRDDNNDIVLSESGDPVILVDAIPLEVETMVFAYTWVTVFDEESLPSPPSADIDVTEGSTVAIGFPDAPPSGSRIDRLRVYRAVTGASGTTDFLFIKELNTGAASYVYDAEADPTQEPIPSTFYDPPISGLHGLTAMQNGMMAAFKGRELYFCEPFRPHAWPAGYMLTTDYDIVALVAMGSTLGVLTAGTPYRINGSAPENMQMERLEINAPCVSADSVVDFGHSAFYATWDGLVTISPGGADVVSAGLFSRETWRAMDPATMRAGRYDGAYVFTYTAGGQARTGILDLADGAAGWIETDTVAAVLRHDIASGALHYADGTGIHEFDPATGSPRALVWRSGIAALTMPTTFAAARFEGEALGADEADTGFSARIYRDGALLHTVTALNTSLRLPDGKGTRWQIEIEGKVKITRATIAGSMRELIG</sequence>
<evidence type="ECO:0000313" key="2">
    <source>
        <dbReference type="Proteomes" id="UP000675940"/>
    </source>
</evidence>
<comment type="caution">
    <text evidence="1">The sequence shown here is derived from an EMBL/GenBank/DDBJ whole genome shotgun (WGS) entry which is preliminary data.</text>
</comment>
<dbReference type="Proteomes" id="UP000675940">
    <property type="component" value="Unassembled WGS sequence"/>
</dbReference>
<protein>
    <submittedName>
        <fullName evidence="1">Uncharacterized protein</fullName>
    </submittedName>
</protein>
<dbReference type="EMBL" id="JAGISH010000015">
    <property type="protein sequence ID" value="MBP0484673.1"/>
    <property type="molecule type" value="Genomic_DNA"/>
</dbReference>
<keyword evidence="2" id="KW-1185">Reference proteome</keyword>
<accession>A0A940MU26</accession>
<gene>
    <name evidence="1" type="ORF">J5474_19550</name>
</gene>
<dbReference type="RefSeq" id="WP_209363232.1">
    <property type="nucleotide sequence ID" value="NZ_JAGISH010000015.1"/>
</dbReference>
<name>A0A940MU26_9RHOB</name>
<dbReference type="AlphaFoldDB" id="A0A940MU26"/>
<organism evidence="1 2">
    <name type="scientific">Sagittula salina</name>
    <dbReference type="NCBI Taxonomy" id="2820268"/>
    <lineage>
        <taxon>Bacteria</taxon>
        <taxon>Pseudomonadati</taxon>
        <taxon>Pseudomonadota</taxon>
        <taxon>Alphaproteobacteria</taxon>
        <taxon>Rhodobacterales</taxon>
        <taxon>Roseobacteraceae</taxon>
        <taxon>Sagittula</taxon>
    </lineage>
</organism>